<evidence type="ECO:0000259" key="13">
    <source>
        <dbReference type="PROSITE" id="PS51093"/>
    </source>
</evidence>
<evidence type="ECO:0000256" key="6">
    <source>
        <dbReference type="ARBA" id="ARBA00022683"/>
    </source>
</evidence>
<dbReference type="InterPro" id="IPR036878">
    <property type="entry name" value="Glu_permease_IIB"/>
</dbReference>
<dbReference type="PANTHER" id="PTHR30175">
    <property type="entry name" value="PHOSPHOTRANSFERASE SYSTEM TRANSPORT PROTEIN"/>
    <property type="match status" value="1"/>
</dbReference>
<keyword evidence="2" id="KW-0813">Transport</keyword>
<evidence type="ECO:0000313" key="17">
    <source>
        <dbReference type="Proteomes" id="UP000069697"/>
    </source>
</evidence>
<keyword evidence="6" id="KW-0598">Phosphotransferase system</keyword>
<feature type="transmembrane region" description="Helical" evidence="12">
    <location>
        <begin position="340"/>
        <end position="360"/>
    </location>
</feature>
<dbReference type="InterPro" id="IPR011297">
    <property type="entry name" value="PTS_IIABC_b_glu"/>
</dbReference>
<dbReference type="PROSITE" id="PS51093">
    <property type="entry name" value="PTS_EIIA_TYPE_1"/>
    <property type="match status" value="1"/>
</dbReference>
<dbReference type="SUPFAM" id="SSF51261">
    <property type="entry name" value="Duplicated hybrid motif"/>
    <property type="match status" value="1"/>
</dbReference>
<evidence type="ECO:0000256" key="11">
    <source>
        <dbReference type="PROSITE-ProRule" id="PRU00421"/>
    </source>
</evidence>
<organism evidence="16 17">
    <name type="scientific">Paenibacillus amylolyticus</name>
    <dbReference type="NCBI Taxonomy" id="1451"/>
    <lineage>
        <taxon>Bacteria</taxon>
        <taxon>Bacillati</taxon>
        <taxon>Bacillota</taxon>
        <taxon>Bacilli</taxon>
        <taxon>Bacillales</taxon>
        <taxon>Paenibacillaceae</taxon>
        <taxon>Paenibacillus</taxon>
    </lineage>
</organism>
<dbReference type="FunFam" id="3.30.1360.60:FF:000001">
    <property type="entry name" value="PTS system glucose-specific IIBC component PtsG"/>
    <property type="match status" value="1"/>
</dbReference>
<feature type="domain" description="PTS EIIC type-1" evidence="15">
    <location>
        <begin position="106"/>
        <end position="476"/>
    </location>
</feature>
<dbReference type="GO" id="GO:0090589">
    <property type="term" value="F:protein-phosphocysteine-trehalose phosphotransferase system transporter activity"/>
    <property type="evidence" value="ECO:0007669"/>
    <property type="project" value="TreeGrafter"/>
</dbReference>
<protein>
    <submittedName>
        <fullName evidence="16">PTS system, beta-glucosides-specific IIABC component</fullName>
    </submittedName>
</protein>
<comment type="caution">
    <text evidence="16">The sequence shown here is derived from an EMBL/GenBank/DDBJ whole genome shotgun (WGS) entry which is preliminary data.</text>
</comment>
<dbReference type="SUPFAM" id="SSF55604">
    <property type="entry name" value="Glucose permease domain IIB"/>
    <property type="match status" value="1"/>
</dbReference>
<dbReference type="Pfam" id="PF02378">
    <property type="entry name" value="PTS_EIIC"/>
    <property type="match status" value="1"/>
</dbReference>
<evidence type="ECO:0000259" key="15">
    <source>
        <dbReference type="PROSITE" id="PS51103"/>
    </source>
</evidence>
<keyword evidence="10 12" id="KW-0472">Membrane</keyword>
<reference evidence="16 17" key="1">
    <citation type="journal article" date="2016" name="Genome Announc.">
        <title>Draft Genome Sequence of Paenibacillus amylolyticus Heshi-A3, Isolated from Fermented Rice Bran in a Japanese Fermented Seafood Dish.</title>
        <authorList>
            <person name="Akuzawa S."/>
            <person name="Nagaoka J."/>
            <person name="Kanekatsu M."/>
            <person name="Kubota E."/>
            <person name="Ohtake R."/>
            <person name="Suzuki T."/>
            <person name="Kanesaki Y."/>
        </authorList>
    </citation>
    <scope>NUCLEOTIDE SEQUENCE [LARGE SCALE GENOMIC DNA]</scope>
    <source>
        <strain evidence="16 17">Heshi-A3</strain>
    </source>
</reference>
<dbReference type="GO" id="GO:0005886">
    <property type="term" value="C:plasma membrane"/>
    <property type="evidence" value="ECO:0007669"/>
    <property type="project" value="UniProtKB-SubCell"/>
</dbReference>
<keyword evidence="5" id="KW-0808">Transferase</keyword>
<dbReference type="GO" id="GO:0015771">
    <property type="term" value="P:trehalose transport"/>
    <property type="evidence" value="ECO:0007669"/>
    <property type="project" value="TreeGrafter"/>
</dbReference>
<dbReference type="PROSITE" id="PS51103">
    <property type="entry name" value="PTS_EIIC_TYPE_1"/>
    <property type="match status" value="1"/>
</dbReference>
<dbReference type="Gene3D" id="2.70.70.10">
    <property type="entry name" value="Glucose Permease (Domain IIA)"/>
    <property type="match status" value="1"/>
</dbReference>
<dbReference type="InterPro" id="IPR050558">
    <property type="entry name" value="PTS_Sugar-Specific_Components"/>
</dbReference>
<dbReference type="InterPro" id="IPR003352">
    <property type="entry name" value="PTS_EIIC"/>
</dbReference>
<dbReference type="GO" id="GO:0009401">
    <property type="term" value="P:phosphoenolpyruvate-dependent sugar phosphotransferase system"/>
    <property type="evidence" value="ECO:0007669"/>
    <property type="project" value="UniProtKB-KW"/>
</dbReference>
<dbReference type="InterPro" id="IPR013013">
    <property type="entry name" value="PTS_EIIC_1"/>
</dbReference>
<evidence type="ECO:0000256" key="5">
    <source>
        <dbReference type="ARBA" id="ARBA00022679"/>
    </source>
</evidence>
<dbReference type="InterPro" id="IPR001996">
    <property type="entry name" value="PTS_IIB_1"/>
</dbReference>
<feature type="domain" description="PTS EIIB type-1" evidence="14">
    <location>
        <begin position="4"/>
        <end position="86"/>
    </location>
</feature>
<evidence type="ECO:0000256" key="8">
    <source>
        <dbReference type="ARBA" id="ARBA00022777"/>
    </source>
</evidence>
<feature type="transmembrane region" description="Helical" evidence="12">
    <location>
        <begin position="397"/>
        <end position="414"/>
    </location>
</feature>
<feature type="transmembrane region" description="Helical" evidence="12">
    <location>
        <begin position="145"/>
        <end position="163"/>
    </location>
</feature>
<keyword evidence="9 12" id="KW-1133">Transmembrane helix</keyword>
<evidence type="ECO:0000259" key="14">
    <source>
        <dbReference type="PROSITE" id="PS51098"/>
    </source>
</evidence>
<feature type="active site" description="Phosphocysteine intermediate; for EIIB activity" evidence="11">
    <location>
        <position position="26"/>
    </location>
</feature>
<feature type="transmembrane region" description="Helical" evidence="12">
    <location>
        <begin position="251"/>
        <end position="277"/>
    </location>
</feature>
<dbReference type="Gene3D" id="3.30.1360.60">
    <property type="entry name" value="Glucose permease domain IIB"/>
    <property type="match status" value="1"/>
</dbReference>
<evidence type="ECO:0000256" key="3">
    <source>
        <dbReference type="ARBA" id="ARBA00022475"/>
    </source>
</evidence>
<feature type="transmembrane region" description="Helical" evidence="12">
    <location>
        <begin position="175"/>
        <end position="193"/>
    </location>
</feature>
<dbReference type="PANTHER" id="PTHR30175:SF1">
    <property type="entry name" value="PTS SYSTEM ARBUTIN-, CELLOBIOSE-, AND SALICIN-SPECIFIC EIIBC COMPONENT-RELATED"/>
    <property type="match status" value="1"/>
</dbReference>
<comment type="subcellular location">
    <subcellularLocation>
        <location evidence="1">Cell membrane</location>
        <topology evidence="1">Multi-pass membrane protein</topology>
    </subcellularLocation>
</comment>
<dbReference type="Proteomes" id="UP000069697">
    <property type="component" value="Unassembled WGS sequence"/>
</dbReference>
<feature type="transmembrane region" description="Helical" evidence="12">
    <location>
        <begin position="442"/>
        <end position="463"/>
    </location>
</feature>
<dbReference type="InterPro" id="IPR018113">
    <property type="entry name" value="PTrfase_EIIB_Cys"/>
</dbReference>
<evidence type="ECO:0000256" key="2">
    <source>
        <dbReference type="ARBA" id="ARBA00022448"/>
    </source>
</evidence>
<evidence type="ECO:0000256" key="4">
    <source>
        <dbReference type="ARBA" id="ARBA00022597"/>
    </source>
</evidence>
<dbReference type="NCBIfam" id="TIGR00830">
    <property type="entry name" value="PTBA"/>
    <property type="match status" value="1"/>
</dbReference>
<feature type="transmembrane region" description="Helical" evidence="12">
    <location>
        <begin position="372"/>
        <end position="391"/>
    </location>
</feature>
<reference evidence="17" key="2">
    <citation type="submission" date="2016-01" db="EMBL/GenBank/DDBJ databases">
        <title>Draft Genome Sequence of Paenibacillus amylolyticus Heshi-A3 that Was Isolated from Fermented Rice Bran with Aging Salted Mackerel, Which Was Named Heshiko as Traditional Fermented Seafood in Japan.</title>
        <authorList>
            <person name="Akuzawa S."/>
            <person name="Nakagawa J."/>
            <person name="Kanekatsu T."/>
            <person name="Kubota E."/>
            <person name="Ohtake R."/>
            <person name="Suzuki T."/>
            <person name="Kanesaki Y."/>
        </authorList>
    </citation>
    <scope>NUCLEOTIDE SEQUENCE [LARGE SCALE GENOMIC DNA]</scope>
    <source>
        <strain evidence="17">Heshi-A3</strain>
    </source>
</reference>
<dbReference type="InterPro" id="IPR011055">
    <property type="entry name" value="Dup_hybrid_motif"/>
</dbReference>
<dbReference type="PROSITE" id="PS51098">
    <property type="entry name" value="PTS_EIIB_TYPE_1"/>
    <property type="match status" value="1"/>
</dbReference>
<evidence type="ECO:0000313" key="16">
    <source>
        <dbReference type="EMBL" id="GAS81949.1"/>
    </source>
</evidence>
<dbReference type="InterPro" id="IPR001127">
    <property type="entry name" value="PTS_EIIA_1_perm"/>
</dbReference>
<keyword evidence="8" id="KW-0418">Kinase</keyword>
<proteinExistence type="predicted"/>
<accession>A0A117I1B2</accession>
<gene>
    <name evidence="16" type="ORF">PAHA3_2023</name>
</gene>
<keyword evidence="3" id="KW-1003">Cell membrane</keyword>
<dbReference type="PROSITE" id="PS01035">
    <property type="entry name" value="PTS_EIIB_TYPE_1_CYS"/>
    <property type="match status" value="1"/>
</dbReference>
<dbReference type="EMBL" id="BCNV01000001">
    <property type="protein sequence ID" value="GAS81949.1"/>
    <property type="molecule type" value="Genomic_DNA"/>
</dbReference>
<keyword evidence="7 12" id="KW-0812">Transmembrane</keyword>
<evidence type="ECO:0000256" key="7">
    <source>
        <dbReference type="ARBA" id="ARBA00022692"/>
    </source>
</evidence>
<dbReference type="AlphaFoldDB" id="A0A117I1B2"/>
<evidence type="ECO:0000256" key="12">
    <source>
        <dbReference type="SAM" id="Phobius"/>
    </source>
</evidence>
<feature type="transmembrane region" description="Helical" evidence="12">
    <location>
        <begin position="310"/>
        <end position="328"/>
    </location>
</feature>
<dbReference type="CDD" id="cd00212">
    <property type="entry name" value="PTS_IIB_glc"/>
    <property type="match status" value="1"/>
</dbReference>
<name>A0A117I1B2_PAEAM</name>
<evidence type="ECO:0000256" key="9">
    <source>
        <dbReference type="ARBA" id="ARBA00022989"/>
    </source>
</evidence>
<keyword evidence="4" id="KW-0762">Sugar transport</keyword>
<dbReference type="NCBIfam" id="TIGR01995">
    <property type="entry name" value="PTS-II-ABC-beta"/>
    <property type="match status" value="1"/>
</dbReference>
<feature type="transmembrane region" description="Helical" evidence="12">
    <location>
        <begin position="213"/>
        <end position="239"/>
    </location>
</feature>
<sequence length="641" mass="68231">MKYEELAKDIIHHVGGKENVESLAHCVTRLRFKLKDEGKANTDVLKNMDAIITVMQSGGQYQVVIGNHVPQVYADVVAIGGLQLDSGQSSGESTKEKTNIFNTFIDVVSGVFTPVLGILGATGMIKGLTALLVAVGWLSTTSGTHQVLSAIGDCLFYFFPIFLGYTSAKKFNANIFIGMAIGTCLVYPSFSSLTSTGQPLYTIFGGSVIESSVYLSFLGIPVILMNYASSVIPIIIATYVASKVERVFKRIIPNVISNFFVPFSTLLVVVPVALIAIGPAATWAGQLLGTGTMFLYNLSPVIATTLLNGFWQVFTIFGVQWGLVPIAFNNLAILKYDPMIITASVLTVFSQVGVVLAILIKTKNKKLKSLSIPAIISGIFGVSEPAIYGITLPLKRPFIMGCIAAAVGGGITGLMGTKAYMVGGMGIVAFPSFISPEGIDSGFYGMILGSLVSFGLGFLLTFFRGFKDPEQTNSNQDGDGKGSAGNEVAVKHDIVQSPMKGNIIALSEVKDEAFSSGALGKGVAIEPTEGKVYSPIDGVLTNVFPSGHAIGITSAHGIEILIHVGKDTVKLKGKHFTPKVKQGEAVKQGELLLEFDMNEIKEAGFSLITPVIVTNSGDYLDVIETEKTSVMYHDDLLKVVN</sequence>
<feature type="domain" description="PTS EIIA type-1" evidence="13">
    <location>
        <begin position="511"/>
        <end position="615"/>
    </location>
</feature>
<dbReference type="RefSeq" id="WP_062834575.1">
    <property type="nucleotide sequence ID" value="NZ_BCNV01000001.1"/>
</dbReference>
<evidence type="ECO:0000256" key="1">
    <source>
        <dbReference type="ARBA" id="ARBA00004651"/>
    </source>
</evidence>
<dbReference type="FunFam" id="2.70.70.10:FF:000001">
    <property type="entry name" value="PTS system glucose-specific IIA component"/>
    <property type="match status" value="1"/>
</dbReference>
<dbReference type="Pfam" id="PF00367">
    <property type="entry name" value="PTS_EIIB"/>
    <property type="match status" value="1"/>
</dbReference>
<evidence type="ECO:0000256" key="10">
    <source>
        <dbReference type="ARBA" id="ARBA00023136"/>
    </source>
</evidence>
<dbReference type="GO" id="GO:0016301">
    <property type="term" value="F:kinase activity"/>
    <property type="evidence" value="ECO:0007669"/>
    <property type="project" value="UniProtKB-KW"/>
</dbReference>
<dbReference type="Pfam" id="PF00358">
    <property type="entry name" value="PTS_EIIA_1"/>
    <property type="match status" value="1"/>
</dbReference>
<dbReference type="GO" id="GO:0008982">
    <property type="term" value="F:protein-N(PI)-phosphohistidine-sugar phosphotransferase activity"/>
    <property type="evidence" value="ECO:0007669"/>
    <property type="project" value="InterPro"/>
</dbReference>